<dbReference type="Proteomes" id="UP000001542">
    <property type="component" value="Unassembled WGS sequence"/>
</dbReference>
<dbReference type="GO" id="GO:0008270">
    <property type="term" value="F:zinc ion binding"/>
    <property type="evidence" value="ECO:0007669"/>
    <property type="project" value="UniProtKB-KW"/>
</dbReference>
<dbReference type="CDD" id="cd16650">
    <property type="entry name" value="SP-RING_PIAS-like"/>
    <property type="match status" value="1"/>
</dbReference>
<evidence type="ECO:0000256" key="3">
    <source>
        <dbReference type="ARBA" id="ARBA00022833"/>
    </source>
</evidence>
<organism evidence="5 6">
    <name type="scientific">Trichomonas vaginalis (strain ATCC PRA-98 / G3)</name>
    <dbReference type="NCBI Taxonomy" id="412133"/>
    <lineage>
        <taxon>Eukaryota</taxon>
        <taxon>Metamonada</taxon>
        <taxon>Parabasalia</taxon>
        <taxon>Trichomonadida</taxon>
        <taxon>Trichomonadidae</taxon>
        <taxon>Trichomonas</taxon>
    </lineage>
</organism>
<evidence type="ECO:0000259" key="4">
    <source>
        <dbReference type="Pfam" id="PF02891"/>
    </source>
</evidence>
<dbReference type="GO" id="GO:0061665">
    <property type="term" value="F:SUMO ligase activity"/>
    <property type="evidence" value="ECO:0000318"/>
    <property type="project" value="GO_Central"/>
</dbReference>
<dbReference type="OrthoDB" id="28127at2759"/>
<dbReference type="AlphaFoldDB" id="A2ECI9"/>
<name>A2ECI9_TRIV3</name>
<keyword evidence="6" id="KW-1185">Reference proteome</keyword>
<dbReference type="EMBL" id="DS113354">
    <property type="protein sequence ID" value="EAY09586.1"/>
    <property type="molecule type" value="Genomic_DNA"/>
</dbReference>
<dbReference type="VEuPathDB" id="TrichDB:TVAG_056300"/>
<dbReference type="STRING" id="5722.A2ECI9"/>
<dbReference type="KEGG" id="tva:4767511"/>
<dbReference type="InterPro" id="IPR004181">
    <property type="entry name" value="Znf_MIZ"/>
</dbReference>
<dbReference type="GO" id="GO:0000785">
    <property type="term" value="C:chromatin"/>
    <property type="evidence" value="ECO:0000318"/>
    <property type="project" value="GO_Central"/>
</dbReference>
<dbReference type="Gene3D" id="3.30.40.10">
    <property type="entry name" value="Zinc/RING finger domain, C3HC4 (zinc finger)"/>
    <property type="match status" value="1"/>
</dbReference>
<sequence>MNFSRRGNTLKNTAVDSVTNFSSKRRAQSISNAHTTKLFLAPADPNQKSDNSKKQFFSYNLSTKPFTKDELLTYAGTLTDMQLILFAQFIKMENPSREKILNAVTAISENDTVALNFWTQCFYSATRPSQQALIPQSTGPVTSYPLNNIQYGHCPEETMIMATPFILGTSFFDKVFTIDNIPKRHRVILQCFRAGVAPATVLWPQTLGIYINGYIAKSPTANSNSNIMYTNIDISEFLPSFTLRVTCSTENIPSVFLVRVVKYFTFKEIVQIIRNRPYPNDFLDERNRDVFTPKPAGAVKYPGRTTFCEHPQCFDLKHFIKFATLTGIWRCPICGKQTNPESLRYSNLTEQYLNKIKSASQPVSPQLNYNPAFSSPDAFQSQTPNATMDQSQIDVFSLDPNQNNDDFEFFS</sequence>
<dbReference type="GO" id="GO:0016925">
    <property type="term" value="P:protein sumoylation"/>
    <property type="evidence" value="ECO:0000318"/>
    <property type="project" value="GO_Central"/>
</dbReference>
<reference evidence="5" key="2">
    <citation type="journal article" date="2007" name="Science">
        <title>Draft genome sequence of the sexually transmitted pathogen Trichomonas vaginalis.</title>
        <authorList>
            <person name="Carlton J.M."/>
            <person name="Hirt R.P."/>
            <person name="Silva J.C."/>
            <person name="Delcher A.L."/>
            <person name="Schatz M."/>
            <person name="Zhao Q."/>
            <person name="Wortman J.R."/>
            <person name="Bidwell S.L."/>
            <person name="Alsmark U.C.M."/>
            <person name="Besteiro S."/>
            <person name="Sicheritz-Ponten T."/>
            <person name="Noel C.J."/>
            <person name="Dacks J.B."/>
            <person name="Foster P.G."/>
            <person name="Simillion C."/>
            <person name="Van de Peer Y."/>
            <person name="Miranda-Saavedra D."/>
            <person name="Barton G.J."/>
            <person name="Westrop G.D."/>
            <person name="Mueller S."/>
            <person name="Dessi D."/>
            <person name="Fiori P.L."/>
            <person name="Ren Q."/>
            <person name="Paulsen I."/>
            <person name="Zhang H."/>
            <person name="Bastida-Corcuera F.D."/>
            <person name="Simoes-Barbosa A."/>
            <person name="Brown M.T."/>
            <person name="Hayes R.D."/>
            <person name="Mukherjee M."/>
            <person name="Okumura C.Y."/>
            <person name="Schneider R."/>
            <person name="Smith A.J."/>
            <person name="Vanacova S."/>
            <person name="Villalvazo M."/>
            <person name="Haas B.J."/>
            <person name="Pertea M."/>
            <person name="Feldblyum T.V."/>
            <person name="Utterback T.R."/>
            <person name="Shu C.L."/>
            <person name="Osoegawa K."/>
            <person name="de Jong P.J."/>
            <person name="Hrdy I."/>
            <person name="Horvathova L."/>
            <person name="Zubacova Z."/>
            <person name="Dolezal P."/>
            <person name="Malik S.B."/>
            <person name="Logsdon J.M. Jr."/>
            <person name="Henze K."/>
            <person name="Gupta A."/>
            <person name="Wang C.C."/>
            <person name="Dunne R.L."/>
            <person name="Upcroft J.A."/>
            <person name="Upcroft P."/>
            <person name="White O."/>
            <person name="Salzberg S.L."/>
            <person name="Tang P."/>
            <person name="Chiu C.-H."/>
            <person name="Lee Y.-S."/>
            <person name="Embley T.M."/>
            <person name="Coombs G.H."/>
            <person name="Mottram J.C."/>
            <person name="Tachezy J."/>
            <person name="Fraser-Liggett C.M."/>
            <person name="Johnson P.J."/>
        </authorList>
    </citation>
    <scope>NUCLEOTIDE SEQUENCE [LARGE SCALE GENOMIC DNA]</scope>
    <source>
        <strain evidence="5">G3</strain>
    </source>
</reference>
<evidence type="ECO:0000256" key="2">
    <source>
        <dbReference type="ARBA" id="ARBA00022771"/>
    </source>
</evidence>
<dbReference type="InterPro" id="IPR013083">
    <property type="entry name" value="Znf_RING/FYVE/PHD"/>
</dbReference>
<evidence type="ECO:0000256" key="1">
    <source>
        <dbReference type="ARBA" id="ARBA00022723"/>
    </source>
</evidence>
<reference evidence="5" key="1">
    <citation type="submission" date="2006-10" db="EMBL/GenBank/DDBJ databases">
        <authorList>
            <person name="Amadeo P."/>
            <person name="Zhao Q."/>
            <person name="Wortman J."/>
            <person name="Fraser-Liggett C."/>
            <person name="Carlton J."/>
        </authorList>
    </citation>
    <scope>NUCLEOTIDE SEQUENCE</scope>
    <source>
        <strain evidence="5">G3</strain>
    </source>
</reference>
<dbReference type="RefSeq" id="XP_001321809.1">
    <property type="nucleotide sequence ID" value="XM_001321774.1"/>
</dbReference>
<dbReference type="PANTHER" id="PTHR10782:SF4">
    <property type="entry name" value="TONALLI, ISOFORM E"/>
    <property type="match status" value="1"/>
</dbReference>
<protein>
    <submittedName>
        <fullName evidence="5">MIZ zinc finger family protein</fullName>
    </submittedName>
</protein>
<keyword evidence="3" id="KW-0862">Zinc</keyword>
<keyword evidence="2" id="KW-0863">Zinc-finger</keyword>
<evidence type="ECO:0000313" key="5">
    <source>
        <dbReference type="EMBL" id="EAY09586.1"/>
    </source>
</evidence>
<proteinExistence type="predicted"/>
<dbReference type="PANTHER" id="PTHR10782">
    <property type="entry name" value="ZINC FINGER MIZ DOMAIN-CONTAINING PROTEIN"/>
    <property type="match status" value="1"/>
</dbReference>
<dbReference type="Pfam" id="PF02891">
    <property type="entry name" value="zf-MIZ"/>
    <property type="match status" value="1"/>
</dbReference>
<accession>A2ECI9</accession>
<evidence type="ECO:0000313" key="6">
    <source>
        <dbReference type="Proteomes" id="UP000001542"/>
    </source>
</evidence>
<gene>
    <name evidence="5" type="ORF">TVAG_056300</name>
</gene>
<feature type="domain" description="SP-RING-type" evidence="4">
    <location>
        <begin position="299"/>
        <end position="336"/>
    </location>
</feature>
<keyword evidence="1" id="KW-0479">Metal-binding</keyword>
<dbReference type="VEuPathDB" id="TrichDB:TVAGG3_0881670"/>
<dbReference type="InParanoid" id="A2ECI9"/>